<reference evidence="2" key="1">
    <citation type="submission" date="2022-11" db="UniProtKB">
        <authorList>
            <consortium name="WormBaseParasite"/>
        </authorList>
    </citation>
    <scope>IDENTIFICATION</scope>
</reference>
<accession>A0AC35FPM4</accession>
<dbReference type="WBParaSite" id="PS1159_v2.g19600.t1">
    <property type="protein sequence ID" value="PS1159_v2.g19600.t1"/>
    <property type="gene ID" value="PS1159_v2.g19600"/>
</dbReference>
<evidence type="ECO:0000313" key="1">
    <source>
        <dbReference type="Proteomes" id="UP000887580"/>
    </source>
</evidence>
<name>A0AC35FPM4_9BILA</name>
<dbReference type="Proteomes" id="UP000887580">
    <property type="component" value="Unplaced"/>
</dbReference>
<sequence length="377" mass="43465">MGNQKSKDSRINGKNEKHSGSVAKSISLRSLANTEKGKNPEKEFEEIPVYTESYVDEINQSVFAPKVTSIFCPEFGFRSDISSSDFKYLSKLGEGTFSTVYQAAWLTKKNKIVAIKVQNKSIILNKGASKQIKRESDIHKAVYNSTFIACYYDCWQTSNYLFTVMECVDGFGDLYSLWKENKTFSENAIRIYAAEIGTVLDFLRSKNVIYRDFKMENLALTSKRHIKLIDFGFAKKLMENEKASTICGTLQYMPPEVAKEQLYSFEVDWWCFGVVLYVISENQYPYSSNNAKSHSELIYDSTITYSHTSDILKDLISKLLAPNPTERLSTIDDLKEHKFFPKTFEFDNLLNYEIDVTEIKQVIIEKDKKPSYNLLRW</sequence>
<evidence type="ECO:0000313" key="2">
    <source>
        <dbReference type="WBParaSite" id="PS1159_v2.g19600.t1"/>
    </source>
</evidence>
<proteinExistence type="predicted"/>
<protein>
    <submittedName>
        <fullName evidence="2">Protein kinase domain-containing protein</fullName>
    </submittedName>
</protein>
<organism evidence="1 2">
    <name type="scientific">Panagrolaimus sp. PS1159</name>
    <dbReference type="NCBI Taxonomy" id="55785"/>
    <lineage>
        <taxon>Eukaryota</taxon>
        <taxon>Metazoa</taxon>
        <taxon>Ecdysozoa</taxon>
        <taxon>Nematoda</taxon>
        <taxon>Chromadorea</taxon>
        <taxon>Rhabditida</taxon>
        <taxon>Tylenchina</taxon>
        <taxon>Panagrolaimomorpha</taxon>
        <taxon>Panagrolaimoidea</taxon>
        <taxon>Panagrolaimidae</taxon>
        <taxon>Panagrolaimus</taxon>
    </lineage>
</organism>